<sequence>MMRYIFFAVFSLLLSTLMSAQSLVIKAPSVVDRSENYFRVQFVVGSSDVKDFRGPSFSDFEVLSGPNVSTSNSIQMINGRTTSSSSTTYTYILSPRKNGVFKIGTASVTLNGRVLHSPPSVLRVKGTASAANMSSKYQPSSSGQNAVQNVGSAVTTKDLFITVTPNRKRVFEQEAILLTYKIYCRLGVGLSNIMLTRKPDFKGLVSQEIPVKSIQMSNELVGGKSYRAGVIYQYVIFPQKTGKVSIPSLSFDCVVAQQEQYSELLDAFFDSGMVGVKVRRQVLETNIEVLPLPKPKPANFCGGVGQFKLTSSLQTKVPRSNDVATYRLTLRGTGNLKLIPAPVLTFPTDFDSYDPKTTYHTTVTFSGTTGEVYYDYTFIPHNVGKYEIPAVDMQVFNPATQRYETLHIDALKLNVEKGVRSKEEAQEELALRKSDISPIIVGPVSACDLDSPFWVGSWFFYISSLLVLLLGFAGNKFAGRYISQVRDISGRKRDKAGRVAEQRLKALATKLQVTDSSVFYEEFSHILQEYADSKFHIAISDFNKKSIQLYLHKAGIDEAVVERFVGIVSECEYARFAPSGELSRQELLSKAFDVLNKMEIKKR</sequence>
<keyword evidence="2" id="KW-0732">Signal</keyword>
<feature type="chain" id="PRO_5031362705" description="Protein BatD" evidence="2">
    <location>
        <begin position="21"/>
        <end position="603"/>
    </location>
</feature>
<keyword evidence="1" id="KW-0812">Transmembrane</keyword>
<name>A0A7W5UL98_9BACT</name>
<comment type="caution">
    <text evidence="3">The sequence shown here is derived from an EMBL/GenBank/DDBJ whole genome shotgun (WGS) entry which is preliminary data.</text>
</comment>
<accession>A0A7W5UL98</accession>
<dbReference type="InterPro" id="IPR025738">
    <property type="entry name" value="BatD"/>
</dbReference>
<dbReference type="EMBL" id="JACICA010000016">
    <property type="protein sequence ID" value="MBB3703588.1"/>
    <property type="molecule type" value="Genomic_DNA"/>
</dbReference>
<protein>
    <recommendedName>
        <fullName evidence="5">Protein BatD</fullName>
    </recommendedName>
</protein>
<proteinExistence type="predicted"/>
<dbReference type="PANTHER" id="PTHR40940">
    <property type="entry name" value="PROTEIN BATD-RELATED"/>
    <property type="match status" value="1"/>
</dbReference>
<feature type="signal peptide" evidence="2">
    <location>
        <begin position="1"/>
        <end position="20"/>
    </location>
</feature>
<evidence type="ECO:0000313" key="4">
    <source>
        <dbReference type="Proteomes" id="UP000541425"/>
    </source>
</evidence>
<evidence type="ECO:0000313" key="3">
    <source>
        <dbReference type="EMBL" id="MBB3703588.1"/>
    </source>
</evidence>
<dbReference type="Pfam" id="PF13584">
    <property type="entry name" value="BatD"/>
    <property type="match status" value="3"/>
</dbReference>
<keyword evidence="1" id="KW-0472">Membrane</keyword>
<evidence type="ECO:0008006" key="5">
    <source>
        <dbReference type="Google" id="ProtNLM"/>
    </source>
</evidence>
<evidence type="ECO:0000256" key="1">
    <source>
        <dbReference type="SAM" id="Phobius"/>
    </source>
</evidence>
<dbReference type="PANTHER" id="PTHR40940:SF2">
    <property type="entry name" value="BATD"/>
    <property type="match status" value="1"/>
</dbReference>
<feature type="transmembrane region" description="Helical" evidence="1">
    <location>
        <begin position="453"/>
        <end position="473"/>
    </location>
</feature>
<dbReference type="AlphaFoldDB" id="A0A7W5UL98"/>
<gene>
    <name evidence="3" type="ORF">FHS60_002079</name>
</gene>
<dbReference type="RefSeq" id="WP_183698004.1">
    <property type="nucleotide sequence ID" value="NZ_JACICA010000016.1"/>
</dbReference>
<organism evidence="3 4">
    <name type="scientific">Alloprevotella rava</name>
    <dbReference type="NCBI Taxonomy" id="671218"/>
    <lineage>
        <taxon>Bacteria</taxon>
        <taxon>Pseudomonadati</taxon>
        <taxon>Bacteroidota</taxon>
        <taxon>Bacteroidia</taxon>
        <taxon>Bacteroidales</taxon>
        <taxon>Prevotellaceae</taxon>
        <taxon>Alloprevotella</taxon>
    </lineage>
</organism>
<dbReference type="Proteomes" id="UP000541425">
    <property type="component" value="Unassembled WGS sequence"/>
</dbReference>
<reference evidence="3 4" key="1">
    <citation type="submission" date="2020-08" db="EMBL/GenBank/DDBJ databases">
        <title>Genomic Encyclopedia of Type Strains, Phase IV (KMG-IV): sequencing the most valuable type-strain genomes for metagenomic binning, comparative biology and taxonomic classification.</title>
        <authorList>
            <person name="Goeker M."/>
        </authorList>
    </citation>
    <scope>NUCLEOTIDE SEQUENCE [LARGE SCALE GENOMIC DNA]</scope>
    <source>
        <strain evidence="3 4">DSM 22548</strain>
    </source>
</reference>
<keyword evidence="1" id="KW-1133">Transmembrane helix</keyword>
<evidence type="ECO:0000256" key="2">
    <source>
        <dbReference type="SAM" id="SignalP"/>
    </source>
</evidence>